<dbReference type="Pfam" id="PF12040">
    <property type="entry name" value="DUF3526"/>
    <property type="match status" value="1"/>
</dbReference>
<gene>
    <name evidence="2" type="ORF">ISF26_07545</name>
</gene>
<keyword evidence="1" id="KW-0812">Transmembrane</keyword>
<feature type="transmembrane region" description="Helical" evidence="1">
    <location>
        <begin position="243"/>
        <end position="263"/>
    </location>
</feature>
<reference evidence="2 3" key="1">
    <citation type="journal article" date="2021" name="Genome Biol. Evol.">
        <title>Complete Genome Sequencing of a Novel Gloeobacter Species from a Waterfall Cave in Mexico.</title>
        <authorList>
            <person name="Saw J.H."/>
            <person name="Cardona T."/>
            <person name="Montejano G."/>
        </authorList>
    </citation>
    <scope>NUCLEOTIDE SEQUENCE [LARGE SCALE GENOMIC DNA]</scope>
    <source>
        <strain evidence="2">MG652769</strain>
    </source>
</reference>
<keyword evidence="1" id="KW-0472">Membrane</keyword>
<dbReference type="EMBL" id="CP063845">
    <property type="protein sequence ID" value="UFP96054.1"/>
    <property type="molecule type" value="Genomic_DNA"/>
</dbReference>
<feature type="transmembrane region" description="Helical" evidence="1">
    <location>
        <begin position="21"/>
        <end position="38"/>
    </location>
</feature>
<feature type="transmembrane region" description="Helical" evidence="1">
    <location>
        <begin position="444"/>
        <end position="465"/>
    </location>
</feature>
<dbReference type="PANTHER" id="PTHR43471:SF1">
    <property type="entry name" value="ABC TRANSPORTER PERMEASE PROTEIN NOSY-RELATED"/>
    <property type="match status" value="1"/>
</dbReference>
<keyword evidence="1" id="KW-1133">Transmembrane helix</keyword>
<protein>
    <submittedName>
        <fullName evidence="2">DUF3526 domain-containing protein</fullName>
    </submittedName>
</protein>
<organism evidence="2 3">
    <name type="scientific">Gloeobacter morelensis MG652769</name>
    <dbReference type="NCBI Taxonomy" id="2781736"/>
    <lineage>
        <taxon>Bacteria</taxon>
        <taxon>Bacillati</taxon>
        <taxon>Cyanobacteriota</taxon>
        <taxon>Cyanophyceae</taxon>
        <taxon>Gloeobacterales</taxon>
        <taxon>Gloeobacteraceae</taxon>
        <taxon>Gloeobacter</taxon>
        <taxon>Gloeobacter morelensis</taxon>
    </lineage>
</organism>
<dbReference type="PANTHER" id="PTHR43471">
    <property type="entry name" value="ABC TRANSPORTER PERMEASE"/>
    <property type="match status" value="1"/>
</dbReference>
<sequence>MIWRIARKEYLEMVRDGRFRAGAVVVLGLLVVSLLMGWKHYSDVSAQHAAAQRTTRAQWLAQEPKNPHSAAHYGVYAFKPKLPLSFVDQGVDDYVGVAVWLEAHKQNDFRYRPAQDATAVQRFGELTAATVLQLLLPLVIILLGFGAFAGEREQGTLRQLLSLGVPAPTLALGKALGMLVALGLLLVPATILGVGALALAAGPGGLAASLPRLALLSAAYLGYYLLFVGVCLAASAWAKSARLALVALLGFWIVQGLVAPRLVTDLARGLYPLPSALTFAEAVATDLAGGIDSHNSQDARRAALEKRVLQQYAVRRIEDLPVNFAGIALQEGEEYGYRVYDRRFGELWQRFEEQNAVHQLGGFIAPLLAVRSLSMGLSGTDFAQHRHFATAAEQYRRGLIKTMNEAMTRNKDDGYRATAADYRSVSDFQYTTPSLGWVLAQQSLSFLGLGLWIVLAAAVAVFAAARLRVTG</sequence>
<feature type="transmembrane region" description="Helical" evidence="1">
    <location>
        <begin position="171"/>
        <end position="201"/>
    </location>
</feature>
<keyword evidence="3" id="KW-1185">Reference proteome</keyword>
<evidence type="ECO:0000256" key="1">
    <source>
        <dbReference type="SAM" id="Phobius"/>
    </source>
</evidence>
<proteinExistence type="predicted"/>
<accession>A0ABY3PQY3</accession>
<dbReference type="InterPro" id="IPR021913">
    <property type="entry name" value="DUF3526"/>
</dbReference>
<dbReference type="RefSeq" id="WP_230843298.1">
    <property type="nucleotide sequence ID" value="NZ_CP063845.1"/>
</dbReference>
<dbReference type="Pfam" id="PF12679">
    <property type="entry name" value="ABC2_membrane_2"/>
    <property type="match status" value="1"/>
</dbReference>
<dbReference type="Proteomes" id="UP001054846">
    <property type="component" value="Chromosome"/>
</dbReference>
<feature type="transmembrane region" description="Helical" evidence="1">
    <location>
        <begin position="131"/>
        <end position="150"/>
    </location>
</feature>
<evidence type="ECO:0000313" key="2">
    <source>
        <dbReference type="EMBL" id="UFP96054.1"/>
    </source>
</evidence>
<evidence type="ECO:0000313" key="3">
    <source>
        <dbReference type="Proteomes" id="UP001054846"/>
    </source>
</evidence>
<feature type="transmembrane region" description="Helical" evidence="1">
    <location>
        <begin position="213"/>
        <end position="236"/>
    </location>
</feature>
<name>A0ABY3PQY3_9CYAN</name>